<dbReference type="OrthoDB" id="10253744at2759"/>
<gene>
    <name evidence="1" type="ORF">BCV72DRAFT_225387</name>
</gene>
<evidence type="ECO:0000313" key="1">
    <source>
        <dbReference type="EMBL" id="ORE08268.1"/>
    </source>
</evidence>
<dbReference type="Gene3D" id="3.40.30.10">
    <property type="entry name" value="Glutaredoxin"/>
    <property type="match status" value="1"/>
</dbReference>
<accession>A0A1X0R8Q6</accession>
<organism evidence="1">
    <name type="scientific">Rhizopus microsporus var. microsporus</name>
    <dbReference type="NCBI Taxonomy" id="86635"/>
    <lineage>
        <taxon>Eukaryota</taxon>
        <taxon>Fungi</taxon>
        <taxon>Fungi incertae sedis</taxon>
        <taxon>Mucoromycota</taxon>
        <taxon>Mucoromycotina</taxon>
        <taxon>Mucoromycetes</taxon>
        <taxon>Mucorales</taxon>
        <taxon>Mucorineae</taxon>
        <taxon>Rhizopodaceae</taxon>
        <taxon>Rhizopus</taxon>
    </lineage>
</organism>
<dbReference type="VEuPathDB" id="FungiDB:BCV72DRAFT_225387"/>
<protein>
    <recommendedName>
        <fullName evidence="2">Sucraseferredoxin-like protein</fullName>
    </recommendedName>
</protein>
<evidence type="ECO:0008006" key="2">
    <source>
        <dbReference type="Google" id="ProtNLM"/>
    </source>
</evidence>
<reference evidence="1" key="1">
    <citation type="journal article" date="2016" name="Proc. Natl. Acad. Sci. U.S.A.">
        <title>Lipid metabolic changes in an early divergent fungus govern the establishment of a mutualistic symbiosis with endobacteria.</title>
        <authorList>
            <person name="Lastovetsky O.A."/>
            <person name="Gaspar M.L."/>
            <person name="Mondo S.J."/>
            <person name="LaButti K.M."/>
            <person name="Sandor L."/>
            <person name="Grigoriev I.V."/>
            <person name="Henry S.A."/>
            <person name="Pawlowska T.E."/>
        </authorList>
    </citation>
    <scope>NUCLEOTIDE SEQUENCE [LARGE SCALE GENOMIC DNA]</scope>
    <source>
        <strain evidence="1">ATCC 52814</strain>
    </source>
</reference>
<dbReference type="PANTHER" id="PTHR31902:SF14">
    <property type="entry name" value="ACTIN PATCHES DISTAL PROTEIN 1"/>
    <property type="match status" value="1"/>
</dbReference>
<dbReference type="SUPFAM" id="SSF52833">
    <property type="entry name" value="Thioredoxin-like"/>
    <property type="match status" value="1"/>
</dbReference>
<sequence>MVSFMKKKLGELAGMGDPSLLPPPEYLSEEDCLNCSEPCSDHKEYPSYLNIEKDFPILGSVKPYGRHIIIATGSSDWPKHIESDRNSFAASLYQVECNSRSQQSWKNLVTNSNMVSTYSTLPDAYDILLYPDNILISNVTQDKAQDFYDIFINTPLPTSPINIEEMMKHEKIGDMKVQRSPYKSTLLLCSHKKRDKRCGVTAPILAQELDHILREKGLDEYDAAIIMVSHIGGHKFAGNVVCYINEGSKGIWYGRVKTCHSAAIVEETIIKGKVIKDLYRGAMDNSFENQQKRSVLKW</sequence>
<dbReference type="Pfam" id="PF06999">
    <property type="entry name" value="Suc_Fer-like"/>
    <property type="match status" value="1"/>
</dbReference>
<proteinExistence type="predicted"/>
<dbReference type="CDD" id="cd03062">
    <property type="entry name" value="TRX_Fd_Sucrase"/>
    <property type="match status" value="1"/>
</dbReference>
<dbReference type="InterPro" id="IPR036249">
    <property type="entry name" value="Thioredoxin-like_sf"/>
</dbReference>
<name>A0A1X0R8Q6_RHIZD</name>
<dbReference type="AlphaFoldDB" id="A0A1X0R8Q6"/>
<dbReference type="EMBL" id="KV921891">
    <property type="protein sequence ID" value="ORE08268.1"/>
    <property type="molecule type" value="Genomic_DNA"/>
</dbReference>
<dbReference type="PANTHER" id="PTHR31902">
    <property type="entry name" value="ACTIN PATCHES DISTAL PROTEIN 1"/>
    <property type="match status" value="1"/>
</dbReference>
<dbReference type="InterPro" id="IPR009737">
    <property type="entry name" value="Aim32/Apd1-like"/>
</dbReference>
<dbReference type="Proteomes" id="UP000242414">
    <property type="component" value="Unassembled WGS sequence"/>
</dbReference>